<evidence type="ECO:0008006" key="3">
    <source>
        <dbReference type="Google" id="ProtNLM"/>
    </source>
</evidence>
<organism evidence="1 2">
    <name type="scientific">Pseudomonas kribbensis</name>
    <dbReference type="NCBI Taxonomy" id="1628086"/>
    <lineage>
        <taxon>Bacteria</taxon>
        <taxon>Pseudomonadati</taxon>
        <taxon>Pseudomonadota</taxon>
        <taxon>Gammaproteobacteria</taxon>
        <taxon>Pseudomonadales</taxon>
        <taxon>Pseudomonadaceae</taxon>
        <taxon>Pseudomonas</taxon>
    </lineage>
</organism>
<accession>A0A345RPC0</accession>
<sequence>MSDYQDLCAMYGRSPSDPDFIDDLIDGFSRETTLEQEDYEWYEENENRKHYQLLVDQLESVDIIRELDVPEQARFSFLVMIHAHVVSAVEGYLAGVFIHQVCNSEEFTRKLVESDPEFSKRKFTLREIYQEKETLKVTVASYLKDLIFHDLKKIKPMYEAVLNHKFSDLSWLFKAVEIRHHCVHRAGYNKDGEKVEISVESIADLLNHATDLAGEIDSTVGTVRSY</sequence>
<name>A0A345RPC0_9PSED</name>
<gene>
    <name evidence="1" type="ORF">DLD99_11845</name>
</gene>
<dbReference type="EMBL" id="CP029608">
    <property type="protein sequence ID" value="AXI61136.1"/>
    <property type="molecule type" value="Genomic_DNA"/>
</dbReference>
<proteinExistence type="predicted"/>
<dbReference type="AlphaFoldDB" id="A0A345RPC0"/>
<dbReference type="Proteomes" id="UP000253720">
    <property type="component" value="Chromosome"/>
</dbReference>
<reference evidence="1 2" key="1">
    <citation type="submission" date="2018-05" db="EMBL/GenBank/DDBJ databases">
        <title>Complete genome sequence of Pseudomonas kribbensis 46-2(T).</title>
        <authorList>
            <person name="Jeong H."/>
            <person name="Lee S.-G."/>
            <person name="Rha E."/>
            <person name="Kim H."/>
        </authorList>
    </citation>
    <scope>NUCLEOTIDE SEQUENCE [LARGE SCALE GENOMIC DNA]</scope>
    <source>
        <strain evidence="1 2">46-2</strain>
    </source>
</reference>
<dbReference type="KEGG" id="pke:DLD99_11845"/>
<evidence type="ECO:0000313" key="2">
    <source>
        <dbReference type="Proteomes" id="UP000253720"/>
    </source>
</evidence>
<keyword evidence="2" id="KW-1185">Reference proteome</keyword>
<evidence type="ECO:0000313" key="1">
    <source>
        <dbReference type="EMBL" id="AXI61136.1"/>
    </source>
</evidence>
<protein>
    <recommendedName>
        <fullName evidence="3">RiboL-PSP-HEPN domain-containing protein</fullName>
    </recommendedName>
</protein>
<dbReference type="RefSeq" id="WP_114882325.1">
    <property type="nucleotide sequence ID" value="NZ_CP029608.1"/>
</dbReference>